<dbReference type="EMBL" id="CP129118">
    <property type="protein sequence ID" value="WOV88181.1"/>
    <property type="molecule type" value="Genomic_DNA"/>
</dbReference>
<evidence type="ECO:0000313" key="3">
    <source>
        <dbReference type="EMBL" id="WOV88181.1"/>
    </source>
</evidence>
<evidence type="ECO:0008006" key="5">
    <source>
        <dbReference type="Google" id="ProtNLM"/>
    </source>
</evidence>
<keyword evidence="2" id="KW-0732">Signal</keyword>
<accession>A0ABZ0L9G4</accession>
<name>A0ABZ0L9G4_9BACL</name>
<gene>
    <name evidence="3" type="ORF">QWT69_03380</name>
</gene>
<evidence type="ECO:0000313" key="4">
    <source>
        <dbReference type="Proteomes" id="UP001303902"/>
    </source>
</evidence>
<reference evidence="3 4" key="1">
    <citation type="submission" date="2023-06" db="EMBL/GenBank/DDBJ databases">
        <title>Sporosarcina sp. nov., isolated from Korean tranditional fermented seafood 'Jeotgal'.</title>
        <authorList>
            <person name="Yang A.I."/>
            <person name="Shin N.-R."/>
        </authorList>
    </citation>
    <scope>NUCLEOTIDE SEQUENCE [LARGE SCALE GENOMIC DNA]</scope>
    <source>
        <strain evidence="3 4">T2O-4</strain>
    </source>
</reference>
<dbReference type="RefSeq" id="WP_317968969.1">
    <property type="nucleotide sequence ID" value="NZ_CP129118.1"/>
</dbReference>
<keyword evidence="4" id="KW-1185">Reference proteome</keyword>
<protein>
    <recommendedName>
        <fullName evidence="5">Gram-positive cocci surface proteins LPxTG domain-containing protein</fullName>
    </recommendedName>
</protein>
<proteinExistence type="predicted"/>
<feature type="signal peptide" evidence="2">
    <location>
        <begin position="1"/>
        <end position="28"/>
    </location>
</feature>
<feature type="compositionally biased region" description="Polar residues" evidence="1">
    <location>
        <begin position="518"/>
        <end position="535"/>
    </location>
</feature>
<feature type="compositionally biased region" description="Polar residues" evidence="1">
    <location>
        <begin position="550"/>
        <end position="559"/>
    </location>
</feature>
<evidence type="ECO:0000256" key="2">
    <source>
        <dbReference type="SAM" id="SignalP"/>
    </source>
</evidence>
<sequence>MKNRWRTISTLSLGVSLAIGMMISTVEASEADTSTEVKEDSKLLDINLPNLPILGDVKVTIPAKKTDDKDQSLLSVEVTDGILDELNVDVGAESETVDGGIKKSLATVEVKSAVTNDVDVDVISGNQQKGSFDGGLVEVNAEDLPLLGETHVGVLDKHMVEDGDNKSVSTGLAQVDVDGDLLENTSVKVLAAEKNNDADENESMAAVADVSIGGGALEGLVEDVDVSVLRDRKVKNESVEQSTSSVVSVGLESSLTNDVNVDVGLQDRNVEGEASSFDGGLVEVNAEDLPLLGEAHVGVLDKHVNADEDGRTFSTGLAQVGLDGDLLKDTTIDVLYQNGAMTEDGLLVTSGVVGTDLGLLGLEPVAVDVLKREALFPVNTENPPSTGGGNDDNENTVPPTVIDPVPGDGNDDGNGNGNTIPPTVIYPAPGNGDGNENEDGNSVPPTVIVPAPGDEDDSSNGNGNGNGNGNEGTDGNDNGSLDPNGSEDGTAVVPGDGSGIPPAAENGEVDADSGNRGNGTDSNLVPSEDSSSAASEGTVHSAHAPRDGMTQGNMNSQSMRGALPQTGGTFDGKRLLIIAVVFLIVGVGLRRIGKSGQSAA</sequence>
<dbReference type="Proteomes" id="UP001303902">
    <property type="component" value="Chromosome"/>
</dbReference>
<evidence type="ECO:0000256" key="1">
    <source>
        <dbReference type="SAM" id="MobiDB-lite"/>
    </source>
</evidence>
<feature type="chain" id="PRO_5045820081" description="Gram-positive cocci surface proteins LPxTG domain-containing protein" evidence="2">
    <location>
        <begin position="29"/>
        <end position="600"/>
    </location>
</feature>
<feature type="compositionally biased region" description="Gly residues" evidence="1">
    <location>
        <begin position="462"/>
        <end position="472"/>
    </location>
</feature>
<feature type="region of interest" description="Disordered" evidence="1">
    <location>
        <begin position="378"/>
        <end position="565"/>
    </location>
</feature>
<organism evidence="3 4">
    <name type="scientific">Sporosarcina oncorhynchi</name>
    <dbReference type="NCBI Taxonomy" id="3056444"/>
    <lineage>
        <taxon>Bacteria</taxon>
        <taxon>Bacillati</taxon>
        <taxon>Bacillota</taxon>
        <taxon>Bacilli</taxon>
        <taxon>Bacillales</taxon>
        <taxon>Caryophanaceae</taxon>
        <taxon>Sporosarcina</taxon>
    </lineage>
</organism>